<gene>
    <name evidence="2" type="ORF">J116_000300</name>
</gene>
<comment type="caution">
    <text evidence="2">The sequence shown here is derived from an EMBL/GenBank/DDBJ whole genome shotgun (WGS) entry which is preliminary data.</text>
</comment>
<dbReference type="OrthoDB" id="6026908at2"/>
<evidence type="ECO:0000256" key="1">
    <source>
        <dbReference type="SAM" id="MobiDB-lite"/>
    </source>
</evidence>
<proteinExistence type="predicted"/>
<sequence length="364" mass="39182">MTSDHAIASGLDTTLSSGMFGDGDALAADRDTLVEGQSWALCESVPEVRPTSGLQALVRVAERADRDRAGAEVSFSPLELDGEAAGSPADDPTGPAPWADGRRAWFVRDWAHPRTDALLRVTRQVLDFSGYAGDIDGHTPARRDGEAVAAGVALLERALPAATGHTLSLVRLVCVLRCDIPSMYLTQVPETVFVSDGLLRGHSALVVGECLLHESLHEKYTLLRLVRRLMRPGQSDTAGPRVLLPWSLTMGERRRFGVNRLLSTLHVYAHLSALHVAVLATGAHREHHAEARARLATTYERGAYLAEALRFPEVVEHLGPDGTRLRDWLAEDVLAPAAAAGATAGLALAPYPTGTWNREDLVSP</sequence>
<dbReference type="eggNOG" id="ENOG5031XP9">
    <property type="taxonomic scope" value="Bacteria"/>
</dbReference>
<keyword evidence="3" id="KW-1185">Reference proteome</keyword>
<dbReference type="RefSeq" id="WP_023591377.1">
    <property type="nucleotide sequence ID" value="NZ_ASHX02000001.1"/>
</dbReference>
<evidence type="ECO:0000313" key="3">
    <source>
        <dbReference type="Proteomes" id="UP000095329"/>
    </source>
</evidence>
<protein>
    <submittedName>
        <fullName evidence="2">Uncharacterized protein</fullName>
    </submittedName>
</protein>
<dbReference type="AlphaFoldDB" id="A0A1D3DLG4"/>
<dbReference type="EMBL" id="ASHX02000001">
    <property type="protein sequence ID" value="OEJ93163.1"/>
    <property type="molecule type" value="Genomic_DNA"/>
</dbReference>
<dbReference type="Proteomes" id="UP000095329">
    <property type="component" value="Unassembled WGS sequence"/>
</dbReference>
<evidence type="ECO:0000313" key="2">
    <source>
        <dbReference type="EMBL" id="OEJ93163.1"/>
    </source>
</evidence>
<feature type="region of interest" description="Disordered" evidence="1">
    <location>
        <begin position="71"/>
        <end position="98"/>
    </location>
</feature>
<organism evidence="2 3">
    <name type="scientific">Streptomyces thermolilacinus SPC6</name>
    <dbReference type="NCBI Taxonomy" id="1306406"/>
    <lineage>
        <taxon>Bacteria</taxon>
        <taxon>Bacillati</taxon>
        <taxon>Actinomycetota</taxon>
        <taxon>Actinomycetes</taxon>
        <taxon>Kitasatosporales</taxon>
        <taxon>Streptomycetaceae</taxon>
        <taxon>Streptomyces</taxon>
    </lineage>
</organism>
<name>A0A1D3DLG4_9ACTN</name>
<reference evidence="2 3" key="1">
    <citation type="journal article" date="2013" name="Genome Announc.">
        <title>Genome Sequence of Streptomyces violaceusniger Strain SPC6, a Halotolerant Streptomycete That Exhibits Rapid Growth and Development.</title>
        <authorList>
            <person name="Chen X."/>
            <person name="Zhang B."/>
            <person name="Zhang W."/>
            <person name="Wu X."/>
            <person name="Zhang M."/>
            <person name="Chen T."/>
            <person name="Liu G."/>
            <person name="Dyson P."/>
        </authorList>
    </citation>
    <scope>NUCLEOTIDE SEQUENCE [LARGE SCALE GENOMIC DNA]</scope>
    <source>
        <strain evidence="2 3">SPC6</strain>
    </source>
</reference>
<accession>A0A1D3DLG4</accession>